<feature type="non-terminal residue" evidence="2">
    <location>
        <position position="77"/>
    </location>
</feature>
<organism evidence="2 3">
    <name type="scientific">Cirrhinus mrigala</name>
    <name type="common">Mrigala</name>
    <dbReference type="NCBI Taxonomy" id="683832"/>
    <lineage>
        <taxon>Eukaryota</taxon>
        <taxon>Metazoa</taxon>
        <taxon>Chordata</taxon>
        <taxon>Craniata</taxon>
        <taxon>Vertebrata</taxon>
        <taxon>Euteleostomi</taxon>
        <taxon>Actinopterygii</taxon>
        <taxon>Neopterygii</taxon>
        <taxon>Teleostei</taxon>
        <taxon>Ostariophysi</taxon>
        <taxon>Cypriniformes</taxon>
        <taxon>Cyprinidae</taxon>
        <taxon>Labeoninae</taxon>
        <taxon>Labeonini</taxon>
        <taxon>Cirrhinus</taxon>
    </lineage>
</organism>
<evidence type="ECO:0000313" key="3">
    <source>
        <dbReference type="Proteomes" id="UP001529510"/>
    </source>
</evidence>
<sequence length="77" mass="8303">VTEDVFRLLSAYYHFQCRGQVSVKGKGRTAQGAQHLRPESTERGSSPCIRTKLGSAPAVSSYGVKTPQTTAFCTCPP</sequence>
<evidence type="ECO:0000256" key="1">
    <source>
        <dbReference type="SAM" id="MobiDB-lite"/>
    </source>
</evidence>
<keyword evidence="3" id="KW-1185">Reference proteome</keyword>
<dbReference type="Proteomes" id="UP001529510">
    <property type="component" value="Unassembled WGS sequence"/>
</dbReference>
<dbReference type="EMBL" id="JAMKFB020000020">
    <property type="protein sequence ID" value="KAL0164180.1"/>
    <property type="molecule type" value="Genomic_DNA"/>
</dbReference>
<dbReference type="AlphaFoldDB" id="A0ABD0NQJ3"/>
<proteinExistence type="predicted"/>
<gene>
    <name evidence="2" type="ORF">M9458_039933</name>
</gene>
<protein>
    <submittedName>
        <fullName evidence="2">Uncharacterized protein</fullName>
    </submittedName>
</protein>
<reference evidence="2 3" key="1">
    <citation type="submission" date="2024-05" db="EMBL/GenBank/DDBJ databases">
        <title>Genome sequencing and assembly of Indian major carp, Cirrhinus mrigala (Hamilton, 1822).</title>
        <authorList>
            <person name="Mohindra V."/>
            <person name="Chowdhury L.M."/>
            <person name="Lal K."/>
            <person name="Jena J.K."/>
        </authorList>
    </citation>
    <scope>NUCLEOTIDE SEQUENCE [LARGE SCALE GENOMIC DNA]</scope>
    <source>
        <strain evidence="2">CM1030</strain>
        <tissue evidence="2">Blood</tissue>
    </source>
</reference>
<name>A0ABD0NQJ3_CIRMR</name>
<evidence type="ECO:0000313" key="2">
    <source>
        <dbReference type="EMBL" id="KAL0164180.1"/>
    </source>
</evidence>
<feature type="region of interest" description="Disordered" evidence="1">
    <location>
        <begin position="29"/>
        <end position="49"/>
    </location>
</feature>
<accession>A0ABD0NQJ3</accession>
<feature type="non-terminal residue" evidence="2">
    <location>
        <position position="1"/>
    </location>
</feature>
<comment type="caution">
    <text evidence="2">The sequence shown here is derived from an EMBL/GenBank/DDBJ whole genome shotgun (WGS) entry which is preliminary data.</text>
</comment>